<name>D4LB95_RUMC1</name>
<evidence type="ECO:0000313" key="2">
    <source>
        <dbReference type="Proteomes" id="UP000007054"/>
    </source>
</evidence>
<dbReference type="HOGENOM" id="CLU_979651_0_0_9"/>
<reference evidence="1" key="2">
    <citation type="submission" date="2010-03" db="EMBL/GenBank/DDBJ databases">
        <authorList>
            <person name="Pajon A."/>
        </authorList>
    </citation>
    <scope>NUCLEOTIDE SEQUENCE</scope>
    <source>
        <strain evidence="1">Type strain: 18P13</strain>
    </source>
</reference>
<evidence type="ECO:0000313" key="1">
    <source>
        <dbReference type="EMBL" id="CBL16890.1"/>
    </source>
</evidence>
<dbReference type="BioCyc" id="RCHA213810:RUM_RS11940-MONOMER"/>
<proteinExistence type="predicted"/>
<gene>
    <name evidence="1" type="ordered locus">RUM_06820</name>
</gene>
<dbReference type="PATRIC" id="fig|213810.4.peg.583"/>
<dbReference type="STRING" id="213810.RUM_06820"/>
<sequence>MRSTLIQTGVLQQNERKALFSAENAEESIRYVLDVIRAFFQSTATEGERSLGELYTQLVDHQHGIGMKKGAIPVYIAVVLHEIKKDLIIKSNGVEVKINSDTLNSINEKPDIFSVLMEDWDQDKKDYLSALDELFTDHIIEKERALNSFSYIVSAMDRWYLALPKCAREMQRRYANDKSISKKHKAFFHLLKAVKSNARDYLIIQLPNAFEETLASETVSDQIKSCKQELDQAKDELIKRVIKEISSIFGATAGMSLKNLLTEWYESLSKNTTQNLFATMKMLY</sequence>
<protein>
    <submittedName>
        <fullName evidence="1">Uncharacterized protein</fullName>
    </submittedName>
</protein>
<keyword evidence="2" id="KW-1185">Reference proteome</keyword>
<organism evidence="1 2">
    <name type="scientific">Ruminococcus champanellensis (strain DSM 18848 / JCM 17042 / KCTC 15320 / 18P13)</name>
    <dbReference type="NCBI Taxonomy" id="213810"/>
    <lineage>
        <taxon>Bacteria</taxon>
        <taxon>Bacillati</taxon>
        <taxon>Bacillota</taxon>
        <taxon>Clostridia</taxon>
        <taxon>Eubacteriales</taxon>
        <taxon>Oscillospiraceae</taxon>
        <taxon>Ruminococcus</taxon>
    </lineage>
</organism>
<dbReference type="AlphaFoldDB" id="D4LB95"/>
<dbReference type="Proteomes" id="UP000007054">
    <property type="component" value="Chromosome"/>
</dbReference>
<dbReference type="KEGG" id="rch:RUM_06820"/>
<reference evidence="1" key="1">
    <citation type="submission" date="2010-03" db="EMBL/GenBank/DDBJ databases">
        <title>The genome sequence of Ruminococcus sp. 18P13.</title>
        <authorList>
            <consortium name="metaHIT consortium -- http://www.metahit.eu/"/>
            <person name="Pajon A."/>
            <person name="Turner K."/>
            <person name="Parkhill J."/>
            <person name="Bernalier A."/>
        </authorList>
    </citation>
    <scope>NUCLEOTIDE SEQUENCE [LARGE SCALE GENOMIC DNA]</scope>
    <source>
        <strain evidence="1">Type strain: 18P13</strain>
    </source>
</reference>
<accession>D4LB95</accession>
<dbReference type="EMBL" id="FP929052">
    <property type="protein sequence ID" value="CBL16890.1"/>
    <property type="molecule type" value="Genomic_DNA"/>
</dbReference>